<keyword evidence="3" id="KW-0325">Glycoprotein</keyword>
<dbReference type="Pfam" id="PF13585">
    <property type="entry name" value="CHU_C"/>
    <property type="match status" value="1"/>
</dbReference>
<keyword evidence="7" id="KW-1185">Reference proteome</keyword>
<feature type="repeat" description="NHL" evidence="4">
    <location>
        <begin position="237"/>
        <end position="274"/>
    </location>
</feature>
<dbReference type="Proteomes" id="UP000192678">
    <property type="component" value="Unassembled WGS sequence"/>
</dbReference>
<dbReference type="InterPro" id="IPR011042">
    <property type="entry name" value="6-blade_b-propeller_TolB-like"/>
</dbReference>
<dbReference type="InterPro" id="IPR001258">
    <property type="entry name" value="NHL_repeat"/>
</dbReference>
<feature type="chain" id="PRO_5012868093" evidence="5">
    <location>
        <begin position="18"/>
        <end position="766"/>
    </location>
</feature>
<dbReference type="Gene3D" id="2.120.10.30">
    <property type="entry name" value="TolB, C-terminal domain"/>
    <property type="match status" value="2"/>
</dbReference>
<dbReference type="GO" id="GO:0005576">
    <property type="term" value="C:extracellular region"/>
    <property type="evidence" value="ECO:0007669"/>
    <property type="project" value="TreeGrafter"/>
</dbReference>
<dbReference type="STRING" id="475255.SAMN04488101_11435"/>
<dbReference type="Pfam" id="PF01436">
    <property type="entry name" value="NHL"/>
    <property type="match status" value="2"/>
</dbReference>
<name>A0A1W2EP29_9SPHI</name>
<evidence type="ECO:0000256" key="5">
    <source>
        <dbReference type="SAM" id="SignalP"/>
    </source>
</evidence>
<dbReference type="NCBIfam" id="TIGR04131">
    <property type="entry name" value="Bac_Flav_CTERM"/>
    <property type="match status" value="1"/>
</dbReference>
<keyword evidence="1 5" id="KW-0732">Signal</keyword>
<dbReference type="EMBL" id="FWYB01000014">
    <property type="protein sequence ID" value="SMD11425.1"/>
    <property type="molecule type" value="Genomic_DNA"/>
</dbReference>
<organism evidence="6 7">
    <name type="scientific">Pedobacter nyackensis</name>
    <dbReference type="NCBI Taxonomy" id="475255"/>
    <lineage>
        <taxon>Bacteria</taxon>
        <taxon>Pseudomonadati</taxon>
        <taxon>Bacteroidota</taxon>
        <taxon>Sphingobacteriia</taxon>
        <taxon>Sphingobacteriales</taxon>
        <taxon>Sphingobacteriaceae</taxon>
        <taxon>Pedobacter</taxon>
    </lineage>
</organism>
<dbReference type="PANTHER" id="PTHR10680">
    <property type="entry name" value="PEPTIDYL-GLYCINE ALPHA-AMIDATING MONOOXYGENASE"/>
    <property type="match status" value="1"/>
</dbReference>
<dbReference type="PANTHER" id="PTHR10680:SF28">
    <property type="entry name" value="SMP-30_GLUCONOLACTONASE_LRE-LIKE REGION DOMAIN-CONTAINING PROTEIN"/>
    <property type="match status" value="1"/>
</dbReference>
<reference evidence="6 7" key="1">
    <citation type="submission" date="2017-04" db="EMBL/GenBank/DDBJ databases">
        <authorList>
            <person name="Afonso C.L."/>
            <person name="Miller P.J."/>
            <person name="Scott M.A."/>
            <person name="Spackman E."/>
            <person name="Goraichik I."/>
            <person name="Dimitrov K.M."/>
            <person name="Suarez D.L."/>
            <person name="Swayne D.E."/>
        </authorList>
    </citation>
    <scope>NUCLEOTIDE SEQUENCE [LARGE SCALE GENOMIC DNA]</scope>
    <source>
        <strain evidence="6 7">DSM 19625</strain>
    </source>
</reference>
<evidence type="ECO:0000256" key="3">
    <source>
        <dbReference type="ARBA" id="ARBA00023180"/>
    </source>
</evidence>
<feature type="signal peptide" evidence="5">
    <location>
        <begin position="1"/>
        <end position="17"/>
    </location>
</feature>
<dbReference type="SUPFAM" id="SSF63829">
    <property type="entry name" value="Calcium-dependent phosphotriesterase"/>
    <property type="match status" value="1"/>
</dbReference>
<evidence type="ECO:0000256" key="4">
    <source>
        <dbReference type="PROSITE-ProRule" id="PRU00504"/>
    </source>
</evidence>
<sequence length="766" mass="79807">MKSKVLLMLLVICVSNALVYAISLPNADVNPNGSSRKKNRDCTATLSGDNCVGSVLTVTSSEPVASISWELNGTTILTQGTVQQNNGVVVAGGNGGGTGGNQLNSPNRLFVDAQGNLYIPDMGNNRVQKWAPGATFGVTVAGGNGSGSNANQFNRPTSVAVDAAGNVYVADQNNNRVQKWAPGATAGVTVATSLNTPTGVFIDAQGNLFVSQQNGASVLKFPAAGGTGIVVAGGNGYGSAANQLSTPTGIFVDAAGNLYICDTDNGRVQKWAPGATSGVTVARSNGSIYLGNPLGVFVDGSGNIYVTDYTGYSVQKWTPGSSTGIIIAGGNGQGTNANQVTPVGVWMDAHNNLYVTDFSSNRVIKFANIYTGTLTTTLPGIYTAKIKTTTGCEVVSNQIVVADNKVAGITITSSANTVCSSFQPVFTANTVNGGTNPVFKWKINGIDVSGAINATFSDAGLKVADVVTCELRSNEVCVQNAIVNSNPITLQAPDQSASPSVVISTDKDEICQGAHITFSAQVTNAGTNPVYLWKVNGNDVSDAPHGAVYETNLLNDLDEVSCVITSDAPYCQLLSVVSSNKISVKVKPNLTPTLVITHNQTEIYKGAAVTFQTSVVNGGVNPVFDWQVNGRSVGISTPGFTTTTLVDGDEVSCTMIADLVCTYNAVAGSNGIVVKVITPTKILPPTAFSPNGDGINDQWQIRGISAFPNCKVRIFNRYGGEVFKSVGYSKSWEGDYKGKLCDPGVFYYVINLDHKQVISGSLMIMK</sequence>
<protein>
    <submittedName>
        <fullName evidence="6">Gliding motility-associated C-terminal domain-containing protein</fullName>
    </submittedName>
</protein>
<evidence type="ECO:0000313" key="7">
    <source>
        <dbReference type="Proteomes" id="UP000192678"/>
    </source>
</evidence>
<accession>A0A1W2EP29</accession>
<proteinExistence type="predicted"/>
<dbReference type="AlphaFoldDB" id="A0A1W2EP29"/>
<feature type="repeat" description="NHL" evidence="4">
    <location>
        <begin position="147"/>
        <end position="183"/>
    </location>
</feature>
<keyword evidence="2" id="KW-0677">Repeat</keyword>
<evidence type="ECO:0000256" key="1">
    <source>
        <dbReference type="ARBA" id="ARBA00022729"/>
    </source>
</evidence>
<dbReference type="SUPFAM" id="SSF101898">
    <property type="entry name" value="NHL repeat"/>
    <property type="match status" value="1"/>
</dbReference>
<dbReference type="PROSITE" id="PS51125">
    <property type="entry name" value="NHL"/>
    <property type="match status" value="2"/>
</dbReference>
<dbReference type="CDD" id="cd05819">
    <property type="entry name" value="NHL"/>
    <property type="match status" value="1"/>
</dbReference>
<evidence type="ECO:0000256" key="2">
    <source>
        <dbReference type="ARBA" id="ARBA00022737"/>
    </source>
</evidence>
<evidence type="ECO:0000313" key="6">
    <source>
        <dbReference type="EMBL" id="SMD11425.1"/>
    </source>
</evidence>
<gene>
    <name evidence="6" type="ORF">SAMN04488101_11435</name>
</gene>
<dbReference type="RefSeq" id="WP_084291329.1">
    <property type="nucleotide sequence ID" value="NZ_FWYB01000014.1"/>
</dbReference>
<dbReference type="InterPro" id="IPR026341">
    <property type="entry name" value="T9SS_type_B"/>
</dbReference>